<accession>A0ABP2HSU5</accession>
<evidence type="ECO:0000313" key="21">
    <source>
        <dbReference type="EMBL" id="EFB90395.1"/>
    </source>
</evidence>
<keyword evidence="6 15" id="KW-0963">Cytoplasm</keyword>
<dbReference type="Pfam" id="PF02810">
    <property type="entry name" value="SEC-C"/>
    <property type="match status" value="1"/>
</dbReference>
<feature type="binding site" evidence="15">
    <location>
        <position position="87"/>
    </location>
    <ligand>
        <name>ATP</name>
        <dbReference type="ChEBI" id="CHEBI:30616"/>
    </ligand>
</feature>
<evidence type="ECO:0000256" key="13">
    <source>
        <dbReference type="ARBA" id="ARBA00023010"/>
    </source>
</evidence>
<evidence type="ECO:0000256" key="8">
    <source>
        <dbReference type="ARBA" id="ARBA00022741"/>
    </source>
</evidence>
<comment type="catalytic activity">
    <reaction evidence="15">
        <text>ATP + H2O + cellular proteinSide 1 = ADP + phosphate + cellular proteinSide 2.</text>
        <dbReference type="EC" id="7.4.2.8"/>
    </reaction>
</comment>
<name>A0ABP2HSU5_9BACT</name>
<dbReference type="NCBIfam" id="TIGR00963">
    <property type="entry name" value="secA"/>
    <property type="match status" value="1"/>
</dbReference>
<evidence type="ECO:0000256" key="14">
    <source>
        <dbReference type="ARBA" id="ARBA00023136"/>
    </source>
</evidence>
<dbReference type="InterPro" id="IPR014018">
    <property type="entry name" value="SecA_motor_DEAD"/>
</dbReference>
<dbReference type="PANTHER" id="PTHR30612">
    <property type="entry name" value="SECA INNER MEMBRANE COMPONENT OF SEC PROTEIN SECRETION SYSTEM"/>
    <property type="match status" value="1"/>
</dbReference>
<keyword evidence="13 15" id="KW-0811">Translocation</keyword>
<dbReference type="InterPro" id="IPR011116">
    <property type="entry name" value="SecA_Wing/Scaffold"/>
</dbReference>
<comment type="function">
    <text evidence="15">Part of the Sec protein translocase complex. Interacts with the SecYEG preprotein conducting channel. Has a central role in coupling the hydrolysis of ATP to the transfer of proteins into and across the cell membrane, serving as an ATP-driven molecular motor driving the stepwise translocation of polypeptide chains across the membrane.</text>
</comment>
<dbReference type="CDD" id="cd17928">
    <property type="entry name" value="DEXDc_SecA"/>
    <property type="match status" value="1"/>
</dbReference>
<dbReference type="HAMAP" id="MF_01382">
    <property type="entry name" value="SecA"/>
    <property type="match status" value="1"/>
</dbReference>
<dbReference type="InterPro" id="IPR036266">
    <property type="entry name" value="SecA_Wing/Scaffold_sf"/>
</dbReference>
<evidence type="ECO:0000313" key="22">
    <source>
        <dbReference type="Proteomes" id="UP000006462"/>
    </source>
</evidence>
<dbReference type="SUPFAM" id="SSF52540">
    <property type="entry name" value="P-loop containing nucleoside triphosphate hydrolases"/>
    <property type="match status" value="2"/>
</dbReference>
<dbReference type="EMBL" id="ADFP01000084">
    <property type="protein sequence ID" value="EFB90395.1"/>
    <property type="molecule type" value="Genomic_DNA"/>
</dbReference>
<keyword evidence="14 15" id="KW-0472">Membrane</keyword>
<evidence type="ECO:0000256" key="1">
    <source>
        <dbReference type="ARBA" id="ARBA00001947"/>
    </source>
</evidence>
<sequence>MFESLKRAMGLDPNENALKRYRRKVEEINALEPKIQAMSDEQILARALEIKSDIRGGAELDGHLAEVFAMAREEAKRKLGLRPFDVQLIGAMALNDANIAEMKTGEGKTLVAPIAVILNAYKGEGVHVVTVNDYLARRDANWMAPLYAAMGLSVAVIYAFMDPEERKKAYRADITYGTNSEFGFDYLRDNMVLQADEMVQRGHSYCIVDEVDSILIDEARTPLIISGPSEDDTGAYMKADQIATQLKGVFKDPNEIEVHSFLLDDKDRPEPDGDFVVDEKEKTVVLTSKGIAKCEQLLKTPGLFSDMAHADMAHKINQALKAHYLFKKDVHYVIKDGEIVIVDEFRGRLMFGRRFSDGLHQAIEAKEHVKVGKESQTLATITIQNYFRMYKKLAGMTGTAATEAEEFKDIYHLGVVVIPTNKPVIRRDWPDQVYRTMDEKFTAVVEEIEKIHAAGRPVLVGTVSVAVSEHVSKLLRARRIPHQVLNARYHEKESAIVAQAGRFNAVTVATNMAGRGTDILLGGNPDFLAREEYRAKNLDPAKDAEKCALILEQMKALCAAEKEKVLELGGLCILGTERHESRRIDNQLRGRAGRQGDPGSSRFYLSLEDDLLRLFGSDRIGGMLDKLGMEKGESIEHPLLTRAIENAQKKVEMMHYDVRRQLLLYDNVMNQQREAVYAERSTILGDPEILEHAREIAVSNVDDIIDAAFPEDKEANPVYAANKLRGIYWPGIEKALAGADDRRNVMPAVEKMKEEISARFDERVDRLEPAVAEGLFRFIALHVLDGAWKEHLLGMDVLRQGIGLRAVGQKDPLMEYQFESFNLFQETMAHVREQITQLFFRVAIVSDEDRLRRAAPAAMREHRGSAPAPSKAAAEELDFNPQNSRGNYFANYGAGGERPQPVRVKKVGRNDPCPCGSGKKYKNCCGRNL</sequence>
<evidence type="ECO:0000256" key="7">
    <source>
        <dbReference type="ARBA" id="ARBA00022723"/>
    </source>
</evidence>
<evidence type="ECO:0000256" key="4">
    <source>
        <dbReference type="ARBA" id="ARBA00022448"/>
    </source>
</evidence>
<dbReference type="InterPro" id="IPR020937">
    <property type="entry name" value="SecA_CS"/>
</dbReference>
<dbReference type="PROSITE" id="PS01312">
    <property type="entry name" value="SECA"/>
    <property type="match status" value="1"/>
</dbReference>
<dbReference type="SMART" id="SM00957">
    <property type="entry name" value="SecA_DEAD"/>
    <property type="match status" value="1"/>
</dbReference>
<dbReference type="CDD" id="cd18803">
    <property type="entry name" value="SF2_C_secA"/>
    <property type="match status" value="1"/>
</dbReference>
<dbReference type="NCBIfam" id="NF009538">
    <property type="entry name" value="PRK12904.1"/>
    <property type="match status" value="1"/>
</dbReference>
<dbReference type="Pfam" id="PF07516">
    <property type="entry name" value="SecA_SW"/>
    <property type="match status" value="1"/>
</dbReference>
<keyword evidence="7" id="KW-0479">Metal-binding</keyword>
<dbReference type="InterPro" id="IPR044722">
    <property type="entry name" value="SecA_SF2_C"/>
</dbReference>
<feature type="domain" description="Helicase ATP-binding" evidence="18">
    <location>
        <begin position="89"/>
        <end position="247"/>
    </location>
</feature>
<evidence type="ECO:0000256" key="9">
    <source>
        <dbReference type="ARBA" id="ARBA00022833"/>
    </source>
</evidence>
<comment type="subcellular location">
    <subcellularLocation>
        <location evidence="15">Cell membrane</location>
        <topology evidence="15">Peripheral membrane protein</topology>
        <orientation evidence="15">Cytoplasmic side</orientation>
    </subcellularLocation>
    <subcellularLocation>
        <location evidence="15">Cytoplasm</location>
    </subcellularLocation>
    <subcellularLocation>
        <location evidence="2">Membrane</location>
        <topology evidence="2">Peripheral membrane protein</topology>
    </subcellularLocation>
    <text evidence="15">Distribution is 50-50.</text>
</comment>
<feature type="binding site" evidence="15">
    <location>
        <begin position="105"/>
        <end position="109"/>
    </location>
    <ligand>
        <name>ATP</name>
        <dbReference type="ChEBI" id="CHEBI:30616"/>
    </ligand>
</feature>
<keyword evidence="22" id="KW-1185">Reference proteome</keyword>
<comment type="subunit">
    <text evidence="15">Monomer and homodimer. Part of the essential Sec protein translocation apparatus which comprises SecA, SecYEG and auxiliary proteins SecDF. Other proteins may also be involved.</text>
</comment>
<dbReference type="InterPro" id="IPR014001">
    <property type="entry name" value="Helicase_ATP-bd"/>
</dbReference>
<dbReference type="PROSITE" id="PS51194">
    <property type="entry name" value="HELICASE_CTER"/>
    <property type="match status" value="1"/>
</dbReference>
<dbReference type="InterPro" id="IPR036670">
    <property type="entry name" value="SecA_X-link_sf"/>
</dbReference>
<feature type="domain" description="SecA family profile" evidence="20">
    <location>
        <begin position="3"/>
        <end position="636"/>
    </location>
</feature>
<dbReference type="InterPro" id="IPR001650">
    <property type="entry name" value="Helicase_C-like"/>
</dbReference>
<evidence type="ECO:0000256" key="12">
    <source>
        <dbReference type="ARBA" id="ARBA00022967"/>
    </source>
</evidence>
<organism evidence="21 22">
    <name type="scientific">Pyramidobacter piscolens W5455</name>
    <dbReference type="NCBI Taxonomy" id="352165"/>
    <lineage>
        <taxon>Bacteria</taxon>
        <taxon>Thermotogati</taxon>
        <taxon>Synergistota</taxon>
        <taxon>Synergistia</taxon>
        <taxon>Synergistales</taxon>
        <taxon>Dethiosulfovibrionaceae</taxon>
        <taxon>Pyramidobacter</taxon>
    </lineage>
</organism>
<dbReference type="RefSeq" id="WP_009165209.1">
    <property type="nucleotide sequence ID" value="NZ_ADFP01000084.1"/>
</dbReference>
<dbReference type="PANTHER" id="PTHR30612:SF0">
    <property type="entry name" value="CHLOROPLAST PROTEIN-TRANSPORTING ATPASE"/>
    <property type="match status" value="1"/>
</dbReference>
<keyword evidence="12 15" id="KW-1278">Translocase</keyword>
<feature type="domain" description="Helicase C-terminal" evidence="19">
    <location>
        <begin position="436"/>
        <end position="652"/>
    </location>
</feature>
<dbReference type="Pfam" id="PF07517">
    <property type="entry name" value="SecA_DEAD"/>
    <property type="match status" value="1"/>
</dbReference>
<dbReference type="InterPro" id="IPR000185">
    <property type="entry name" value="SecA"/>
</dbReference>
<reference evidence="21 22" key="1">
    <citation type="submission" date="2009-12" db="EMBL/GenBank/DDBJ databases">
        <authorList>
            <person name="Shrivastava S."/>
            <person name="Madupu R."/>
            <person name="Durkin A.S."/>
            <person name="Torralba M."/>
            <person name="Methe B."/>
            <person name="Sutton G.G."/>
            <person name="Strausberg R.L."/>
            <person name="Nelson K.E."/>
        </authorList>
    </citation>
    <scope>NUCLEOTIDE SEQUENCE [LARGE SCALE GENOMIC DNA]</scope>
    <source>
        <strain evidence="21 22">W5455</strain>
    </source>
</reference>
<keyword evidence="9" id="KW-0862">Zinc</keyword>
<keyword evidence="5 15" id="KW-1003">Cell membrane</keyword>
<dbReference type="Gene3D" id="3.90.1440.10">
    <property type="entry name" value="SecA, preprotein cross-linking domain"/>
    <property type="match status" value="1"/>
</dbReference>
<protein>
    <recommendedName>
        <fullName evidence="15 16">Protein translocase subunit SecA</fullName>
        <ecNumber evidence="15">7.4.2.8</ecNumber>
    </recommendedName>
</protein>
<dbReference type="InterPro" id="IPR011130">
    <property type="entry name" value="SecA_preprotein_X-link_dom"/>
</dbReference>
<keyword evidence="8 15" id="KW-0547">Nucleotide-binding</keyword>
<dbReference type="Gene3D" id="3.40.50.300">
    <property type="entry name" value="P-loop containing nucleotide triphosphate hydrolases"/>
    <property type="match status" value="2"/>
</dbReference>
<comment type="cofactor">
    <cofactor evidence="1">
        <name>Zn(2+)</name>
        <dbReference type="ChEBI" id="CHEBI:29105"/>
    </cofactor>
</comment>
<feature type="binding site" evidence="15">
    <location>
        <position position="518"/>
    </location>
    <ligand>
        <name>ATP</name>
        <dbReference type="ChEBI" id="CHEBI:30616"/>
    </ligand>
</feature>
<evidence type="ECO:0000256" key="10">
    <source>
        <dbReference type="ARBA" id="ARBA00022840"/>
    </source>
</evidence>
<evidence type="ECO:0000259" key="19">
    <source>
        <dbReference type="PROSITE" id="PS51194"/>
    </source>
</evidence>
<dbReference type="SUPFAM" id="SSF81886">
    <property type="entry name" value="Helical scaffold and wing domains of SecA"/>
    <property type="match status" value="1"/>
</dbReference>
<dbReference type="Gene3D" id="1.10.3060.10">
    <property type="entry name" value="Helical scaffold and wing domains of SecA"/>
    <property type="match status" value="1"/>
</dbReference>
<dbReference type="Pfam" id="PF21090">
    <property type="entry name" value="P-loop_SecA"/>
    <property type="match status" value="1"/>
</dbReference>
<evidence type="ECO:0000256" key="11">
    <source>
        <dbReference type="ARBA" id="ARBA00022927"/>
    </source>
</evidence>
<dbReference type="PROSITE" id="PS51196">
    <property type="entry name" value="SECA_MOTOR_DEAD"/>
    <property type="match status" value="1"/>
</dbReference>
<keyword evidence="11 15" id="KW-0653">Protein transport</keyword>
<evidence type="ECO:0000256" key="17">
    <source>
        <dbReference type="SAM" id="MobiDB-lite"/>
    </source>
</evidence>
<evidence type="ECO:0000256" key="3">
    <source>
        <dbReference type="ARBA" id="ARBA00007650"/>
    </source>
</evidence>
<evidence type="ECO:0000256" key="6">
    <source>
        <dbReference type="ARBA" id="ARBA00022490"/>
    </source>
</evidence>
<dbReference type="PROSITE" id="PS51192">
    <property type="entry name" value="HELICASE_ATP_BIND_1"/>
    <property type="match status" value="1"/>
</dbReference>
<dbReference type="InterPro" id="IPR004027">
    <property type="entry name" value="SEC_C_motif"/>
</dbReference>
<evidence type="ECO:0000259" key="20">
    <source>
        <dbReference type="PROSITE" id="PS51196"/>
    </source>
</evidence>
<gene>
    <name evidence="15 21" type="primary">secA</name>
    <name evidence="21" type="ORF">HMPREF7215_2285</name>
</gene>
<dbReference type="Pfam" id="PF01043">
    <property type="entry name" value="SecA_PP_bind"/>
    <property type="match status" value="1"/>
</dbReference>
<comment type="caution">
    <text evidence="21">The sequence shown here is derived from an EMBL/GenBank/DDBJ whole genome shotgun (WGS) entry which is preliminary data.</text>
</comment>
<comment type="similarity">
    <text evidence="3 15 16">Belongs to the SecA family.</text>
</comment>
<evidence type="ECO:0000256" key="15">
    <source>
        <dbReference type="HAMAP-Rule" id="MF_01382"/>
    </source>
</evidence>
<proteinExistence type="inferred from homology"/>
<dbReference type="InterPro" id="IPR027417">
    <property type="entry name" value="P-loop_NTPase"/>
</dbReference>
<evidence type="ECO:0000256" key="5">
    <source>
        <dbReference type="ARBA" id="ARBA00022475"/>
    </source>
</evidence>
<dbReference type="EC" id="7.4.2.8" evidence="15"/>
<dbReference type="SUPFAM" id="SSF81767">
    <property type="entry name" value="Pre-protein crosslinking domain of SecA"/>
    <property type="match status" value="1"/>
</dbReference>
<dbReference type="PRINTS" id="PR00906">
    <property type="entry name" value="SECA"/>
</dbReference>
<evidence type="ECO:0000256" key="2">
    <source>
        <dbReference type="ARBA" id="ARBA00004170"/>
    </source>
</evidence>
<dbReference type="SMART" id="SM00958">
    <property type="entry name" value="SecA_PP_bind"/>
    <property type="match status" value="1"/>
</dbReference>
<evidence type="ECO:0000256" key="16">
    <source>
        <dbReference type="RuleBase" id="RU003874"/>
    </source>
</evidence>
<feature type="region of interest" description="Disordered" evidence="17">
    <location>
        <begin position="888"/>
        <end position="909"/>
    </location>
</feature>
<evidence type="ECO:0000259" key="18">
    <source>
        <dbReference type="PROSITE" id="PS51192"/>
    </source>
</evidence>
<keyword evidence="4 15" id="KW-0813">Transport</keyword>
<keyword evidence="10 15" id="KW-0067">ATP-binding</keyword>
<dbReference type="Proteomes" id="UP000006462">
    <property type="component" value="Unassembled WGS sequence"/>
</dbReference>
<dbReference type="InterPro" id="IPR011115">
    <property type="entry name" value="SecA_DEAD"/>
</dbReference>